<accession>A0A517Q239</accession>
<evidence type="ECO:0000313" key="2">
    <source>
        <dbReference type="Proteomes" id="UP000315647"/>
    </source>
</evidence>
<name>A0A517Q239_9PLAN</name>
<evidence type="ECO:0000313" key="1">
    <source>
        <dbReference type="EMBL" id="QDT25685.1"/>
    </source>
</evidence>
<proteinExistence type="predicted"/>
<sequence length="132" mass="14956">MVGLLPAWIFLCAICGTIVGIWCGNIKQGILWATIVGWTPVGLLYAVAIWHKLNVGDLPGCCCGCKKNRCLEYMRTDAGPPVQDEFECRSCGRRYRSREKMFYEIDADGNETPYAKQCGLLPWKYFDDETYV</sequence>
<reference evidence="1 2" key="1">
    <citation type="submission" date="2019-03" db="EMBL/GenBank/DDBJ databases">
        <title>Deep-cultivation of Planctomycetes and their phenomic and genomic characterization uncovers novel biology.</title>
        <authorList>
            <person name="Wiegand S."/>
            <person name="Jogler M."/>
            <person name="Boedeker C."/>
            <person name="Pinto D."/>
            <person name="Vollmers J."/>
            <person name="Rivas-Marin E."/>
            <person name="Kohn T."/>
            <person name="Peeters S.H."/>
            <person name="Heuer A."/>
            <person name="Rast P."/>
            <person name="Oberbeckmann S."/>
            <person name="Bunk B."/>
            <person name="Jeske O."/>
            <person name="Meyerdierks A."/>
            <person name="Storesund J.E."/>
            <person name="Kallscheuer N."/>
            <person name="Luecker S."/>
            <person name="Lage O.M."/>
            <person name="Pohl T."/>
            <person name="Merkel B.J."/>
            <person name="Hornburger P."/>
            <person name="Mueller R.-W."/>
            <person name="Bruemmer F."/>
            <person name="Labrenz M."/>
            <person name="Spormann A.M."/>
            <person name="Op den Camp H."/>
            <person name="Overmann J."/>
            <person name="Amann R."/>
            <person name="Jetten M.S.M."/>
            <person name="Mascher T."/>
            <person name="Medema M.H."/>
            <person name="Devos D.P."/>
            <person name="Kaster A.-K."/>
            <person name="Ovreas L."/>
            <person name="Rohde M."/>
            <person name="Galperin M.Y."/>
            <person name="Jogler C."/>
        </authorList>
    </citation>
    <scope>NUCLEOTIDE SEQUENCE [LARGE SCALE GENOMIC DNA]</scope>
    <source>
        <strain evidence="1 2">Enr10</strain>
    </source>
</reference>
<gene>
    <name evidence="1" type="ORF">Enr10x_09820</name>
</gene>
<accession>A0A518A1N5</accession>
<keyword evidence="2" id="KW-1185">Reference proteome</keyword>
<protein>
    <submittedName>
        <fullName evidence="1">Uncharacterized protein</fullName>
    </submittedName>
</protein>
<organism evidence="1 2">
    <name type="scientific">Gimesia panareensis</name>
    <dbReference type="NCBI Taxonomy" id="2527978"/>
    <lineage>
        <taxon>Bacteria</taxon>
        <taxon>Pseudomonadati</taxon>
        <taxon>Planctomycetota</taxon>
        <taxon>Planctomycetia</taxon>
        <taxon>Planctomycetales</taxon>
        <taxon>Planctomycetaceae</taxon>
        <taxon>Gimesia</taxon>
    </lineage>
</organism>
<dbReference type="EMBL" id="CP037421">
    <property type="protein sequence ID" value="QDT25685.1"/>
    <property type="molecule type" value="Genomic_DNA"/>
</dbReference>
<dbReference type="Proteomes" id="UP000315647">
    <property type="component" value="Chromosome"/>
</dbReference>
<dbReference type="AlphaFoldDB" id="A0A517Q239"/>